<dbReference type="PANTHER" id="PTHR35340">
    <property type="entry name" value="PQQ ENZYME REPEAT PROTEIN-RELATED"/>
    <property type="match status" value="1"/>
</dbReference>
<dbReference type="Pfam" id="PF14269">
    <property type="entry name" value="Arylsulfotran_2"/>
    <property type="match status" value="1"/>
</dbReference>
<dbReference type="EMBL" id="ML732198">
    <property type="protein sequence ID" value="KAB8075189.1"/>
    <property type="molecule type" value="Genomic_DNA"/>
</dbReference>
<evidence type="ECO:0000256" key="1">
    <source>
        <dbReference type="SAM" id="Phobius"/>
    </source>
</evidence>
<feature type="transmembrane region" description="Helical" evidence="1">
    <location>
        <begin position="21"/>
        <end position="41"/>
    </location>
</feature>
<proteinExistence type="predicted"/>
<dbReference type="InterPro" id="IPR011047">
    <property type="entry name" value="Quinoprotein_ADH-like_sf"/>
</dbReference>
<dbReference type="Proteomes" id="UP000326565">
    <property type="component" value="Unassembled WGS sequence"/>
</dbReference>
<reference evidence="2 3" key="1">
    <citation type="submission" date="2019-04" db="EMBL/GenBank/DDBJ databases">
        <title>Friends and foes A comparative genomics study of 23 Aspergillus species from section Flavi.</title>
        <authorList>
            <consortium name="DOE Joint Genome Institute"/>
            <person name="Kjaerbolling I."/>
            <person name="Vesth T."/>
            <person name="Frisvad J.C."/>
            <person name="Nybo J.L."/>
            <person name="Theobald S."/>
            <person name="Kildgaard S."/>
            <person name="Isbrandt T."/>
            <person name="Kuo A."/>
            <person name="Sato A."/>
            <person name="Lyhne E.K."/>
            <person name="Kogle M.E."/>
            <person name="Wiebenga A."/>
            <person name="Kun R.S."/>
            <person name="Lubbers R.J."/>
            <person name="Makela M.R."/>
            <person name="Barry K."/>
            <person name="Chovatia M."/>
            <person name="Clum A."/>
            <person name="Daum C."/>
            <person name="Haridas S."/>
            <person name="He G."/>
            <person name="LaButti K."/>
            <person name="Lipzen A."/>
            <person name="Mondo S."/>
            <person name="Riley R."/>
            <person name="Salamov A."/>
            <person name="Simmons B.A."/>
            <person name="Magnuson J.K."/>
            <person name="Henrissat B."/>
            <person name="Mortensen U.H."/>
            <person name="Larsen T.O."/>
            <person name="Devries R.P."/>
            <person name="Grigoriev I.V."/>
            <person name="Machida M."/>
            <person name="Baker S.E."/>
            <person name="Andersen M.R."/>
        </authorList>
    </citation>
    <scope>NUCLEOTIDE SEQUENCE [LARGE SCALE GENOMIC DNA]</scope>
    <source>
        <strain evidence="2 3">CBS 151.66</strain>
    </source>
</reference>
<name>A0A5N5X3J5_9EURO</name>
<dbReference type="InterPro" id="IPR039535">
    <property type="entry name" value="ASST-like"/>
</dbReference>
<dbReference type="InterPro" id="IPR053143">
    <property type="entry name" value="Arylsulfate_ST"/>
</dbReference>
<evidence type="ECO:0000313" key="2">
    <source>
        <dbReference type="EMBL" id="KAB8075189.1"/>
    </source>
</evidence>
<keyword evidence="1" id="KW-0812">Transmembrane</keyword>
<evidence type="ECO:0000313" key="3">
    <source>
        <dbReference type="Proteomes" id="UP000326565"/>
    </source>
</evidence>
<keyword evidence="1" id="KW-0472">Membrane</keyword>
<dbReference type="AlphaFoldDB" id="A0A5N5X3J5"/>
<accession>A0A5N5X3J5</accession>
<keyword evidence="3" id="KW-1185">Reference proteome</keyword>
<organism evidence="2 3">
    <name type="scientific">Aspergillus leporis</name>
    <dbReference type="NCBI Taxonomy" id="41062"/>
    <lineage>
        <taxon>Eukaryota</taxon>
        <taxon>Fungi</taxon>
        <taxon>Dikarya</taxon>
        <taxon>Ascomycota</taxon>
        <taxon>Pezizomycotina</taxon>
        <taxon>Eurotiomycetes</taxon>
        <taxon>Eurotiomycetidae</taxon>
        <taxon>Eurotiales</taxon>
        <taxon>Aspergillaceae</taxon>
        <taxon>Aspergillus</taxon>
        <taxon>Aspergillus subgen. Circumdati</taxon>
    </lineage>
</organism>
<sequence>MSSWTWTSSNAHRSRLRLSSCHVATAGVVASLLYLFFIFAVPQLQRLRFRTDLSRYDLGLYGFGPTRGYVSFDYESPIVEITESESGCDQRYTFIAPRGDSVPQAGPMILDAQGNLVWMKYNWETTQDFKIQHYRGEDYLTYWEGREIESRGYGSWYMLDSSYNQRYVINPVGNYGGDLHEFTISTDGTALVTVYDPIPADLTTVGGLELGWIFDGVFQEIDIETGELLFEWRASKHYPVSTTYEQLAGAGKDRASAFDYFHINSVEKDEQGNYIVSSRHTHSVSCVDRETGSILWTLGGKMNDFTDLSDGEATNFAWQHDARWHANSTLTLFDNAVHSNRDPAIESRGVAIQLDIASRTARLLATYYHPQHMKSVSQGNVQMLDDTGRVLVGWGHSAAYSEFSADGQLLCNVHYGASAFFTFGRVVSYRVFKGDWVGHPQTTPDAEVDEDKVYASWNGATEVAAWRLEVWTSDDLNDASFGVVAQFEKTGFETEIEIPKDMGPLFRLAALDLEGNVLGVTDLLQREQGTDLQELLDLHNWILGFAMIISVSLK</sequence>
<protein>
    <submittedName>
        <fullName evidence="2">ASST-domain-containing protein</fullName>
    </submittedName>
</protein>
<dbReference type="SUPFAM" id="SSF50998">
    <property type="entry name" value="Quinoprotein alcohol dehydrogenase-like"/>
    <property type="match status" value="1"/>
</dbReference>
<keyword evidence="1" id="KW-1133">Transmembrane helix</keyword>
<dbReference type="OrthoDB" id="5427350at2759"/>
<dbReference type="PANTHER" id="PTHR35340:SF5">
    <property type="entry name" value="ASST-DOMAIN-CONTAINING PROTEIN"/>
    <property type="match status" value="1"/>
</dbReference>
<gene>
    <name evidence="2" type="ORF">BDV29DRAFT_190409</name>
</gene>